<dbReference type="VEuPathDB" id="VectorBase:LOC119177061"/>
<keyword evidence="1" id="KW-0547">Nucleotide-binding</keyword>
<dbReference type="GO" id="GO:0003924">
    <property type="term" value="F:GTPase activity"/>
    <property type="evidence" value="ECO:0007669"/>
    <property type="project" value="InterPro"/>
</dbReference>
<sequence length="269" mass="30234">MDVATREDIHFFARRVVQEALVRLQAGDAHHQCSFTACPEPPPYWMRELHVENRPRTETADFTPRLPFSPTGHSHHRMSSSRRAAADLRPSSTRPLPEHYYASSRNIPAEHDPSPRTSSHSASANLQLWDTGGMERVASVTSSYYKFAEAAVLVFSLDNPDSFNILSQHLLDIVSYAENAKIFLCGNKVDLVGRIYVSEADIEAFCEQCHNLMSGVYRTSCKTGQGIEEMFTDIARQLVMSCRVKDLDDVAKDSFKVTQPEETQESCSC</sequence>
<evidence type="ECO:0000256" key="1">
    <source>
        <dbReference type="ARBA" id="ARBA00022741"/>
    </source>
</evidence>
<name>A0A9J6DBW4_RHIMP</name>
<dbReference type="AlphaFoldDB" id="A0A9J6DBW4"/>
<evidence type="ECO:0000313" key="4">
    <source>
        <dbReference type="EMBL" id="KAH8019465.1"/>
    </source>
</evidence>
<evidence type="ECO:0000256" key="2">
    <source>
        <dbReference type="ARBA" id="ARBA00023134"/>
    </source>
</evidence>
<dbReference type="InterPro" id="IPR050227">
    <property type="entry name" value="Rab"/>
</dbReference>
<dbReference type="GO" id="GO:0005525">
    <property type="term" value="F:GTP binding"/>
    <property type="evidence" value="ECO:0007669"/>
    <property type="project" value="UniProtKB-KW"/>
</dbReference>
<reference evidence="4" key="1">
    <citation type="journal article" date="2020" name="Cell">
        <title>Large-Scale Comparative Analyses of Tick Genomes Elucidate Their Genetic Diversity and Vector Capacities.</title>
        <authorList>
            <consortium name="Tick Genome and Microbiome Consortium (TIGMIC)"/>
            <person name="Jia N."/>
            <person name="Wang J."/>
            <person name="Shi W."/>
            <person name="Du L."/>
            <person name="Sun Y."/>
            <person name="Zhan W."/>
            <person name="Jiang J.F."/>
            <person name="Wang Q."/>
            <person name="Zhang B."/>
            <person name="Ji P."/>
            <person name="Bell-Sakyi L."/>
            <person name="Cui X.M."/>
            <person name="Yuan T.T."/>
            <person name="Jiang B.G."/>
            <person name="Yang W.F."/>
            <person name="Lam T.T."/>
            <person name="Chang Q.C."/>
            <person name="Ding S.J."/>
            <person name="Wang X.J."/>
            <person name="Zhu J.G."/>
            <person name="Ruan X.D."/>
            <person name="Zhao L."/>
            <person name="Wei J.T."/>
            <person name="Ye R.Z."/>
            <person name="Que T.C."/>
            <person name="Du C.H."/>
            <person name="Zhou Y.H."/>
            <person name="Cheng J.X."/>
            <person name="Dai P.F."/>
            <person name="Guo W.B."/>
            <person name="Han X.H."/>
            <person name="Huang E.J."/>
            <person name="Li L.F."/>
            <person name="Wei W."/>
            <person name="Gao Y.C."/>
            <person name="Liu J.Z."/>
            <person name="Shao H.Z."/>
            <person name="Wang X."/>
            <person name="Wang C.C."/>
            <person name="Yang T.C."/>
            <person name="Huo Q.B."/>
            <person name="Li W."/>
            <person name="Chen H.Y."/>
            <person name="Chen S.E."/>
            <person name="Zhou L.G."/>
            <person name="Ni X.B."/>
            <person name="Tian J.H."/>
            <person name="Sheng Y."/>
            <person name="Liu T."/>
            <person name="Pan Y.S."/>
            <person name="Xia L.Y."/>
            <person name="Li J."/>
            <person name="Zhao F."/>
            <person name="Cao W.C."/>
        </authorList>
    </citation>
    <scope>NUCLEOTIDE SEQUENCE</scope>
    <source>
        <strain evidence="4">Rmic-2018</strain>
    </source>
</reference>
<dbReference type="PANTHER" id="PTHR47977">
    <property type="entry name" value="RAS-RELATED PROTEIN RAB"/>
    <property type="match status" value="1"/>
</dbReference>
<gene>
    <name evidence="4" type="ORF">HPB51_019487</name>
</gene>
<evidence type="ECO:0000256" key="3">
    <source>
        <dbReference type="SAM" id="MobiDB-lite"/>
    </source>
</evidence>
<dbReference type="SMART" id="SM00173">
    <property type="entry name" value="RAS"/>
    <property type="match status" value="1"/>
</dbReference>
<dbReference type="PROSITE" id="PS51419">
    <property type="entry name" value="RAB"/>
    <property type="match status" value="1"/>
</dbReference>
<dbReference type="InterPro" id="IPR027417">
    <property type="entry name" value="P-loop_NTPase"/>
</dbReference>
<dbReference type="CDD" id="cd00154">
    <property type="entry name" value="Rab"/>
    <property type="match status" value="1"/>
</dbReference>
<feature type="region of interest" description="Disordered" evidence="3">
    <location>
        <begin position="57"/>
        <end position="99"/>
    </location>
</feature>
<protein>
    <submittedName>
        <fullName evidence="4">Uncharacterized protein</fullName>
    </submittedName>
</protein>
<dbReference type="EMBL" id="JABSTU010000010">
    <property type="protein sequence ID" value="KAH8019465.1"/>
    <property type="molecule type" value="Genomic_DNA"/>
</dbReference>
<dbReference type="PRINTS" id="PR00449">
    <property type="entry name" value="RASTRNSFRMNG"/>
</dbReference>
<comment type="caution">
    <text evidence="4">The sequence shown here is derived from an EMBL/GenBank/DDBJ whole genome shotgun (WGS) entry which is preliminary data.</text>
</comment>
<dbReference type="SUPFAM" id="SSF52540">
    <property type="entry name" value="P-loop containing nucleoside triphosphate hydrolases"/>
    <property type="match status" value="1"/>
</dbReference>
<keyword evidence="5" id="KW-1185">Reference proteome</keyword>
<dbReference type="Proteomes" id="UP000821866">
    <property type="component" value="Chromosome 8"/>
</dbReference>
<proteinExistence type="predicted"/>
<dbReference type="FunFam" id="3.40.50.300:FF:001329">
    <property type="entry name" value="Small GTP-binding protein, putative"/>
    <property type="match status" value="1"/>
</dbReference>
<dbReference type="Pfam" id="PF00071">
    <property type="entry name" value="Ras"/>
    <property type="match status" value="1"/>
</dbReference>
<keyword evidence="2" id="KW-0342">GTP-binding</keyword>
<dbReference type="SMART" id="SM00175">
    <property type="entry name" value="RAB"/>
    <property type="match status" value="1"/>
</dbReference>
<organism evidence="4 5">
    <name type="scientific">Rhipicephalus microplus</name>
    <name type="common">Cattle tick</name>
    <name type="synonym">Boophilus microplus</name>
    <dbReference type="NCBI Taxonomy" id="6941"/>
    <lineage>
        <taxon>Eukaryota</taxon>
        <taxon>Metazoa</taxon>
        <taxon>Ecdysozoa</taxon>
        <taxon>Arthropoda</taxon>
        <taxon>Chelicerata</taxon>
        <taxon>Arachnida</taxon>
        <taxon>Acari</taxon>
        <taxon>Parasitiformes</taxon>
        <taxon>Ixodida</taxon>
        <taxon>Ixodoidea</taxon>
        <taxon>Ixodidae</taxon>
        <taxon>Rhipicephalinae</taxon>
        <taxon>Rhipicephalus</taxon>
        <taxon>Boophilus</taxon>
    </lineage>
</organism>
<dbReference type="Gene3D" id="3.40.50.300">
    <property type="entry name" value="P-loop containing nucleotide triphosphate hydrolases"/>
    <property type="match status" value="1"/>
</dbReference>
<accession>A0A9J6DBW4</accession>
<reference evidence="4" key="2">
    <citation type="submission" date="2021-09" db="EMBL/GenBank/DDBJ databases">
        <authorList>
            <person name="Jia N."/>
            <person name="Wang J."/>
            <person name="Shi W."/>
            <person name="Du L."/>
            <person name="Sun Y."/>
            <person name="Zhan W."/>
            <person name="Jiang J."/>
            <person name="Wang Q."/>
            <person name="Zhang B."/>
            <person name="Ji P."/>
            <person name="Sakyi L.B."/>
            <person name="Cui X."/>
            <person name="Yuan T."/>
            <person name="Jiang B."/>
            <person name="Yang W."/>
            <person name="Lam T.T.-Y."/>
            <person name="Chang Q."/>
            <person name="Ding S."/>
            <person name="Wang X."/>
            <person name="Zhu J."/>
            <person name="Ruan X."/>
            <person name="Zhao L."/>
            <person name="Wei J."/>
            <person name="Que T."/>
            <person name="Du C."/>
            <person name="Cheng J."/>
            <person name="Dai P."/>
            <person name="Han X."/>
            <person name="Huang E."/>
            <person name="Gao Y."/>
            <person name="Liu J."/>
            <person name="Shao H."/>
            <person name="Ye R."/>
            <person name="Li L."/>
            <person name="Wei W."/>
            <person name="Wang X."/>
            <person name="Wang C."/>
            <person name="Huo Q."/>
            <person name="Li W."/>
            <person name="Guo W."/>
            <person name="Chen H."/>
            <person name="Chen S."/>
            <person name="Zhou L."/>
            <person name="Zhou L."/>
            <person name="Ni X."/>
            <person name="Tian J."/>
            <person name="Zhou Y."/>
            <person name="Sheng Y."/>
            <person name="Liu T."/>
            <person name="Pan Y."/>
            <person name="Xia L."/>
            <person name="Li J."/>
            <person name="Zhao F."/>
            <person name="Cao W."/>
        </authorList>
    </citation>
    <scope>NUCLEOTIDE SEQUENCE</scope>
    <source>
        <strain evidence="4">Rmic-2018</strain>
        <tissue evidence="4">Larvae</tissue>
    </source>
</reference>
<dbReference type="InterPro" id="IPR001806">
    <property type="entry name" value="Small_GTPase"/>
</dbReference>
<evidence type="ECO:0000313" key="5">
    <source>
        <dbReference type="Proteomes" id="UP000821866"/>
    </source>
</evidence>